<dbReference type="PANTHER" id="PTHR33332">
    <property type="entry name" value="REVERSE TRANSCRIPTASE DOMAIN-CONTAINING PROTEIN"/>
    <property type="match status" value="1"/>
</dbReference>
<name>A0AAD7SSJ9_9TELE</name>
<dbReference type="InterPro" id="IPR000477">
    <property type="entry name" value="RT_dom"/>
</dbReference>
<dbReference type="Pfam" id="PF00078">
    <property type="entry name" value="RVT_1"/>
    <property type="match status" value="1"/>
</dbReference>
<evidence type="ECO:0000259" key="1">
    <source>
        <dbReference type="PROSITE" id="PS50878"/>
    </source>
</evidence>
<gene>
    <name evidence="2" type="ORF">AAFF_G00268590</name>
</gene>
<protein>
    <recommendedName>
        <fullName evidence="1">Reverse transcriptase domain-containing protein</fullName>
    </recommendedName>
</protein>
<dbReference type="InterPro" id="IPR043502">
    <property type="entry name" value="DNA/RNA_pol_sf"/>
</dbReference>
<proteinExistence type="predicted"/>
<accession>A0AAD7SSJ9</accession>
<dbReference type="Proteomes" id="UP001221898">
    <property type="component" value="Unassembled WGS sequence"/>
</dbReference>
<organism evidence="2 3">
    <name type="scientific">Aldrovandia affinis</name>
    <dbReference type="NCBI Taxonomy" id="143900"/>
    <lineage>
        <taxon>Eukaryota</taxon>
        <taxon>Metazoa</taxon>
        <taxon>Chordata</taxon>
        <taxon>Craniata</taxon>
        <taxon>Vertebrata</taxon>
        <taxon>Euteleostomi</taxon>
        <taxon>Actinopterygii</taxon>
        <taxon>Neopterygii</taxon>
        <taxon>Teleostei</taxon>
        <taxon>Notacanthiformes</taxon>
        <taxon>Halosauridae</taxon>
        <taxon>Aldrovandia</taxon>
    </lineage>
</organism>
<evidence type="ECO:0000313" key="3">
    <source>
        <dbReference type="Proteomes" id="UP001221898"/>
    </source>
</evidence>
<sequence length="213" mass="22802">AFDTVEHSILLSSLAATGICGTALAWIESYLSGRSFQVAWAGKVSPPRSLPTGVPQGSVLGPLLFSLYIHSLGSVISAHGLSSHCYADDTQLFLSFSPSDTQVSTRISACLRDIQSWMDSHHLKLNPACSSTTATLEGACVTPPTPASVEAETMPRSCTMVTQVPQMTRPLKTETCVCLIWGESITATRLTSPAPSRPMASSQMIRRLFTRLS</sequence>
<dbReference type="EMBL" id="JAINUG010000037">
    <property type="protein sequence ID" value="KAJ8407815.1"/>
    <property type="molecule type" value="Genomic_DNA"/>
</dbReference>
<evidence type="ECO:0000313" key="2">
    <source>
        <dbReference type="EMBL" id="KAJ8407815.1"/>
    </source>
</evidence>
<dbReference type="SUPFAM" id="SSF56672">
    <property type="entry name" value="DNA/RNA polymerases"/>
    <property type="match status" value="1"/>
</dbReference>
<dbReference type="AlphaFoldDB" id="A0AAD7SSJ9"/>
<comment type="caution">
    <text evidence="2">The sequence shown here is derived from an EMBL/GenBank/DDBJ whole genome shotgun (WGS) entry which is preliminary data.</text>
</comment>
<feature type="domain" description="Reverse transcriptase" evidence="1">
    <location>
        <begin position="1"/>
        <end position="141"/>
    </location>
</feature>
<keyword evidence="3" id="KW-1185">Reference proteome</keyword>
<dbReference type="PROSITE" id="PS50878">
    <property type="entry name" value="RT_POL"/>
    <property type="match status" value="1"/>
</dbReference>
<feature type="non-terminal residue" evidence="2">
    <location>
        <position position="213"/>
    </location>
</feature>
<reference evidence="2" key="1">
    <citation type="journal article" date="2023" name="Science">
        <title>Genome structures resolve the early diversification of teleost fishes.</title>
        <authorList>
            <person name="Parey E."/>
            <person name="Louis A."/>
            <person name="Montfort J."/>
            <person name="Bouchez O."/>
            <person name="Roques C."/>
            <person name="Iampietro C."/>
            <person name="Lluch J."/>
            <person name="Castinel A."/>
            <person name="Donnadieu C."/>
            <person name="Desvignes T."/>
            <person name="Floi Bucao C."/>
            <person name="Jouanno E."/>
            <person name="Wen M."/>
            <person name="Mejri S."/>
            <person name="Dirks R."/>
            <person name="Jansen H."/>
            <person name="Henkel C."/>
            <person name="Chen W.J."/>
            <person name="Zahm M."/>
            <person name="Cabau C."/>
            <person name="Klopp C."/>
            <person name="Thompson A.W."/>
            <person name="Robinson-Rechavi M."/>
            <person name="Braasch I."/>
            <person name="Lecointre G."/>
            <person name="Bobe J."/>
            <person name="Postlethwait J.H."/>
            <person name="Berthelot C."/>
            <person name="Roest Crollius H."/>
            <person name="Guiguen Y."/>
        </authorList>
    </citation>
    <scope>NUCLEOTIDE SEQUENCE</scope>
    <source>
        <strain evidence="2">NC1722</strain>
    </source>
</reference>